<keyword evidence="4 6" id="KW-0472">Membrane</keyword>
<dbReference type="EMBL" id="STGY01000054">
    <property type="protein sequence ID" value="THV40897.1"/>
    <property type="molecule type" value="Genomic_DNA"/>
</dbReference>
<evidence type="ECO:0000256" key="3">
    <source>
        <dbReference type="ARBA" id="ARBA00022989"/>
    </source>
</evidence>
<dbReference type="PANTHER" id="PTHR43077:SF5">
    <property type="entry name" value="PHAGE INFECTION PROTEIN"/>
    <property type="match status" value="1"/>
</dbReference>
<comment type="subcellular location">
    <subcellularLocation>
        <location evidence="1">Membrane</location>
        <topology evidence="1">Multi-pass membrane protein</topology>
    </subcellularLocation>
</comment>
<dbReference type="PANTHER" id="PTHR43077">
    <property type="entry name" value="TRANSPORT PERMEASE YVFS-RELATED"/>
    <property type="match status" value="1"/>
</dbReference>
<reference evidence="8 9" key="2">
    <citation type="submission" date="2019-05" db="EMBL/GenBank/DDBJ databases">
        <title>Glycomyces buryatensis sp. nov.</title>
        <authorList>
            <person name="Nikitina E."/>
        </authorList>
    </citation>
    <scope>NUCLEOTIDE SEQUENCE [LARGE SCALE GENOMIC DNA]</scope>
    <source>
        <strain evidence="8 9">18</strain>
    </source>
</reference>
<evidence type="ECO:0000313" key="9">
    <source>
        <dbReference type="Proteomes" id="UP000308760"/>
    </source>
</evidence>
<gene>
    <name evidence="8" type="ORF">FAB82_13680</name>
</gene>
<comment type="caution">
    <text evidence="8">The sequence shown here is derived from an EMBL/GenBank/DDBJ whole genome shotgun (WGS) entry which is preliminary data.</text>
</comment>
<keyword evidence="3 6" id="KW-1133">Transmembrane helix</keyword>
<feature type="transmembrane region" description="Helical" evidence="6">
    <location>
        <begin position="522"/>
        <end position="542"/>
    </location>
</feature>
<dbReference type="Pfam" id="PF12698">
    <property type="entry name" value="ABC2_membrane_3"/>
    <property type="match status" value="2"/>
</dbReference>
<evidence type="ECO:0000259" key="7">
    <source>
        <dbReference type="Pfam" id="PF12698"/>
    </source>
</evidence>
<dbReference type="NCBIfam" id="TIGR03061">
    <property type="entry name" value="pip_yhgE_Nterm"/>
    <property type="match status" value="1"/>
</dbReference>
<name>A0A4S8Q910_9ACTN</name>
<accession>A0A4S8Q910</accession>
<feature type="transmembrane region" description="Helical" evidence="6">
    <location>
        <begin position="493"/>
        <end position="515"/>
    </location>
</feature>
<dbReference type="InterPro" id="IPR013525">
    <property type="entry name" value="ABC2_TM"/>
</dbReference>
<dbReference type="OrthoDB" id="9811483at2"/>
<feature type="transmembrane region" description="Helical" evidence="6">
    <location>
        <begin position="21"/>
        <end position="43"/>
    </location>
</feature>
<dbReference type="RefSeq" id="WP_136535093.1">
    <property type="nucleotide sequence ID" value="NZ_STGY01000054.1"/>
</dbReference>
<dbReference type="InterPro" id="IPR017500">
    <property type="entry name" value="Phage_infect_YhgE_N"/>
</dbReference>
<dbReference type="InterPro" id="IPR017501">
    <property type="entry name" value="Phage_infect_YhgE_C"/>
</dbReference>
<evidence type="ECO:0000256" key="5">
    <source>
        <dbReference type="SAM" id="MobiDB-lite"/>
    </source>
</evidence>
<evidence type="ECO:0000256" key="4">
    <source>
        <dbReference type="ARBA" id="ARBA00023136"/>
    </source>
</evidence>
<dbReference type="GO" id="GO:0140359">
    <property type="term" value="F:ABC-type transporter activity"/>
    <property type="evidence" value="ECO:0007669"/>
    <property type="project" value="InterPro"/>
</dbReference>
<dbReference type="GO" id="GO:0016020">
    <property type="term" value="C:membrane"/>
    <property type="evidence" value="ECO:0007669"/>
    <property type="project" value="UniProtKB-SubCell"/>
</dbReference>
<dbReference type="AlphaFoldDB" id="A0A4S8Q910"/>
<evidence type="ECO:0000256" key="1">
    <source>
        <dbReference type="ARBA" id="ARBA00004141"/>
    </source>
</evidence>
<keyword evidence="9" id="KW-1185">Reference proteome</keyword>
<keyword evidence="2 6" id="KW-0812">Transmembrane</keyword>
<sequence>MSPFKLAWSELRRFRGHPIRVAALIAIILIPLVYGGLYLWFAWDPYGKLDQMPVAVVNEDTGATIAQDGETTDVNGGRQLVDQLGSDRIFDWKFVDAGTAAQGLEDGDYYMVITVPQDFSTNLASLAGDSPEQATVEFDLNDANGYVAGIMASTAEAELRNQINTAVYVTFAKTIFGDLTELGAGLTEASEGAGTLSDGIGSAETGASDLESGLTDLESGAQEVATGAGQVSDGVDEVVNVAQPVVDGLSTNWSQIQSGSAAGSNLVNDAATDLQSVYDALCTGDAASTDACATLQAHIDEAGQVNTEVQQANGAVQSTTAASLATASSDLSDLKTGAADVATGAGQVATGAAGAELGASDLQDGLGDLQDGADNLASSLSSAAAEVPTENPADDAESAEAYGSPVQVKETNLNPAETYGRGLAPFFIAVALWVFGLIAYLLLRPANPRAVAGPLRSPTVALGGWLPGALLGLLSALLLYVVLDIGLGLDPKYVLGTIGLCLLVILTFSAMTHLLKLAFGSAGSLLIVVLLMLQLTSAGGLYPVETTPQFFQALHQVLPMSYAVDGLRVTLSGGYSPHLVRAVIVLVVYLVVSLVLATVVVAMRRKWKMDSLNLPLKL</sequence>
<dbReference type="Gene3D" id="3.40.1710.10">
    <property type="entry name" value="abc type-2 transporter like domain"/>
    <property type="match status" value="1"/>
</dbReference>
<feature type="domain" description="ABC-2 type transporter transmembrane" evidence="7">
    <location>
        <begin position="376"/>
        <end position="598"/>
    </location>
</feature>
<evidence type="ECO:0000256" key="6">
    <source>
        <dbReference type="SAM" id="Phobius"/>
    </source>
</evidence>
<feature type="transmembrane region" description="Helical" evidence="6">
    <location>
        <begin position="423"/>
        <end position="443"/>
    </location>
</feature>
<reference evidence="9" key="1">
    <citation type="submission" date="2019-04" db="EMBL/GenBank/DDBJ databases">
        <title>Nocardioides xinjiangensis sp. nov.</title>
        <authorList>
            <person name="Liu S."/>
        </authorList>
    </citation>
    <scope>NUCLEOTIDE SEQUENCE [LARGE SCALE GENOMIC DNA]</scope>
    <source>
        <strain evidence="9">18</strain>
    </source>
</reference>
<dbReference type="Proteomes" id="UP000308760">
    <property type="component" value="Unassembled WGS sequence"/>
</dbReference>
<feature type="region of interest" description="Disordered" evidence="5">
    <location>
        <begin position="380"/>
        <end position="406"/>
    </location>
</feature>
<organism evidence="8 9">
    <name type="scientific">Glycomyces buryatensis</name>
    <dbReference type="NCBI Taxonomy" id="2570927"/>
    <lineage>
        <taxon>Bacteria</taxon>
        <taxon>Bacillati</taxon>
        <taxon>Actinomycetota</taxon>
        <taxon>Actinomycetes</taxon>
        <taxon>Glycomycetales</taxon>
        <taxon>Glycomycetaceae</taxon>
        <taxon>Glycomyces</taxon>
    </lineage>
</organism>
<evidence type="ECO:0000256" key="2">
    <source>
        <dbReference type="ARBA" id="ARBA00022692"/>
    </source>
</evidence>
<protein>
    <submittedName>
        <fullName evidence="8">YhgE/Pip domain-containing protein</fullName>
    </submittedName>
</protein>
<feature type="domain" description="ABC-2 type transporter transmembrane" evidence="7">
    <location>
        <begin position="24"/>
        <end position="166"/>
    </location>
</feature>
<feature type="transmembrane region" description="Helical" evidence="6">
    <location>
        <begin position="464"/>
        <end position="487"/>
    </location>
</feature>
<dbReference type="NCBIfam" id="TIGR03062">
    <property type="entry name" value="pip_yhgE_Cterm"/>
    <property type="match status" value="1"/>
</dbReference>
<feature type="transmembrane region" description="Helical" evidence="6">
    <location>
        <begin position="579"/>
        <end position="603"/>
    </location>
</feature>
<evidence type="ECO:0000313" key="8">
    <source>
        <dbReference type="EMBL" id="THV40897.1"/>
    </source>
</evidence>
<dbReference type="InterPro" id="IPR051328">
    <property type="entry name" value="T7SS_ABC-Transporter"/>
</dbReference>
<proteinExistence type="predicted"/>